<reference evidence="12 13" key="1">
    <citation type="submission" date="2024-04" db="EMBL/GenBank/DDBJ databases">
        <title>Draft genome sequence of Thalassolituus maritimus NBRC 116585.</title>
        <authorList>
            <person name="Miyakawa T."/>
            <person name="Kusuya Y."/>
            <person name="Miura T."/>
        </authorList>
    </citation>
    <scope>NUCLEOTIDE SEQUENCE [LARGE SCALE GENOMIC DNA]</scope>
    <source>
        <strain evidence="12 13">5NW40-0001</strain>
    </source>
</reference>
<dbReference type="CDD" id="cd01748">
    <property type="entry name" value="GATase1_IGP_Synthase"/>
    <property type="match status" value="1"/>
</dbReference>
<dbReference type="InterPro" id="IPR029062">
    <property type="entry name" value="Class_I_gatase-like"/>
</dbReference>
<comment type="subcellular location">
    <subcellularLocation>
        <location evidence="10">Cytoplasm</location>
    </subcellularLocation>
</comment>
<feature type="domain" description="Glutamine amidotransferase" evidence="11">
    <location>
        <begin position="8"/>
        <end position="208"/>
    </location>
</feature>
<dbReference type="Pfam" id="PF00117">
    <property type="entry name" value="GATase"/>
    <property type="match status" value="1"/>
</dbReference>
<evidence type="ECO:0000256" key="4">
    <source>
        <dbReference type="ARBA" id="ARBA00022801"/>
    </source>
</evidence>
<comment type="subunit">
    <text evidence="10">Heterodimer of HisH and HisF.</text>
</comment>
<proteinExistence type="inferred from homology"/>
<comment type="catalytic activity">
    <reaction evidence="9 10">
        <text>L-glutamine + H2O = L-glutamate + NH4(+)</text>
        <dbReference type="Rhea" id="RHEA:15889"/>
        <dbReference type="ChEBI" id="CHEBI:15377"/>
        <dbReference type="ChEBI" id="CHEBI:28938"/>
        <dbReference type="ChEBI" id="CHEBI:29985"/>
        <dbReference type="ChEBI" id="CHEBI:58359"/>
        <dbReference type="EC" id="3.5.1.2"/>
    </reaction>
</comment>
<dbReference type="EMBL" id="BAABWH010000001">
    <property type="protein sequence ID" value="GAA6144646.1"/>
    <property type="molecule type" value="Genomic_DNA"/>
</dbReference>
<evidence type="ECO:0000256" key="2">
    <source>
        <dbReference type="ARBA" id="ARBA00022490"/>
    </source>
</evidence>
<dbReference type="PIRSF" id="PIRSF000495">
    <property type="entry name" value="Amidotransf_hisH"/>
    <property type="match status" value="1"/>
</dbReference>
<evidence type="ECO:0000259" key="11">
    <source>
        <dbReference type="Pfam" id="PF00117"/>
    </source>
</evidence>
<keyword evidence="13" id="KW-1185">Reference proteome</keyword>
<dbReference type="EC" id="4.3.2.10" evidence="10"/>
<keyword evidence="7 10" id="KW-0456">Lyase</keyword>
<evidence type="ECO:0000313" key="12">
    <source>
        <dbReference type="EMBL" id="GAA6144646.1"/>
    </source>
</evidence>
<dbReference type="NCBIfam" id="TIGR01855">
    <property type="entry name" value="IMP_synth_hisH"/>
    <property type="match status" value="1"/>
</dbReference>
<evidence type="ECO:0000256" key="9">
    <source>
        <dbReference type="ARBA" id="ARBA00049534"/>
    </source>
</evidence>
<comment type="function">
    <text evidence="10">IGPS catalyzes the conversion of PRFAR and glutamine to IGP, AICAR and glutamate. The HisH subunit catalyzes the hydrolysis of glutamine to glutamate and ammonia as part of the synthesis of IGP and AICAR. The resulting ammonia molecule is channeled to the active site of HisF.</text>
</comment>
<comment type="pathway">
    <text evidence="1 10">Amino-acid biosynthesis; L-histidine biosynthesis; L-histidine from 5-phospho-alpha-D-ribose 1-diphosphate: step 5/9.</text>
</comment>
<keyword evidence="3 10" id="KW-0028">Amino-acid biosynthesis</keyword>
<dbReference type="HAMAP" id="MF_00278">
    <property type="entry name" value="HisH"/>
    <property type="match status" value="1"/>
</dbReference>
<evidence type="ECO:0000256" key="6">
    <source>
        <dbReference type="ARBA" id="ARBA00023102"/>
    </source>
</evidence>
<organism evidence="12 13">
    <name type="scientific">Thalassolituus maritimus</name>
    <dbReference type="NCBI Taxonomy" id="484498"/>
    <lineage>
        <taxon>Bacteria</taxon>
        <taxon>Pseudomonadati</taxon>
        <taxon>Pseudomonadota</taxon>
        <taxon>Gammaproteobacteria</taxon>
        <taxon>Oceanospirillales</taxon>
        <taxon>Oceanospirillaceae</taxon>
        <taxon>Thalassolituus</taxon>
    </lineage>
</organism>
<comment type="caution">
    <text evidence="12">The sequence shown here is derived from an EMBL/GenBank/DDBJ whole genome shotgun (WGS) entry which is preliminary data.</text>
</comment>
<comment type="catalytic activity">
    <reaction evidence="8 10">
        <text>5-[(5-phospho-1-deoxy-D-ribulos-1-ylimino)methylamino]-1-(5-phospho-beta-D-ribosyl)imidazole-4-carboxamide + L-glutamine = D-erythro-1-(imidazol-4-yl)glycerol 3-phosphate + 5-amino-1-(5-phospho-beta-D-ribosyl)imidazole-4-carboxamide + L-glutamate + H(+)</text>
        <dbReference type="Rhea" id="RHEA:24793"/>
        <dbReference type="ChEBI" id="CHEBI:15378"/>
        <dbReference type="ChEBI" id="CHEBI:29985"/>
        <dbReference type="ChEBI" id="CHEBI:58278"/>
        <dbReference type="ChEBI" id="CHEBI:58359"/>
        <dbReference type="ChEBI" id="CHEBI:58475"/>
        <dbReference type="ChEBI" id="CHEBI:58525"/>
        <dbReference type="EC" id="4.3.2.10"/>
    </reaction>
</comment>
<name>A0ABP9ZWX8_9GAMM</name>
<dbReference type="PANTHER" id="PTHR42701:SF2">
    <property type="entry name" value="IMIDAZOLE GLYCEROL PHOSPHATE SYNTHASE SUBUNIT HISH 1"/>
    <property type="match status" value="1"/>
</dbReference>
<keyword evidence="6 10" id="KW-0368">Histidine biosynthesis</keyword>
<evidence type="ECO:0000256" key="7">
    <source>
        <dbReference type="ARBA" id="ARBA00023239"/>
    </source>
</evidence>
<dbReference type="InterPro" id="IPR010139">
    <property type="entry name" value="Imidazole-glycPsynth_HisH"/>
</dbReference>
<dbReference type="PANTHER" id="PTHR42701">
    <property type="entry name" value="IMIDAZOLE GLYCEROL PHOSPHATE SYNTHASE SUBUNIT HISH"/>
    <property type="match status" value="1"/>
</dbReference>
<evidence type="ECO:0000256" key="1">
    <source>
        <dbReference type="ARBA" id="ARBA00005091"/>
    </source>
</evidence>
<feature type="active site" evidence="10">
    <location>
        <position position="194"/>
    </location>
</feature>
<accession>A0ABP9ZWX8</accession>
<evidence type="ECO:0000313" key="13">
    <source>
        <dbReference type="Proteomes" id="UP001481413"/>
    </source>
</evidence>
<evidence type="ECO:0000256" key="3">
    <source>
        <dbReference type="ARBA" id="ARBA00022605"/>
    </source>
</evidence>
<keyword evidence="4 10" id="KW-0378">Hydrolase</keyword>
<sequence>MASKLCAVIDYGMGNLHSAHGALQSASPDTQVLVTGDPEVILKADHVVLPGVGAIRDCMAEIHAQGIDAVVREVAATKPLLGICVGLQAMMERSQENGGVDGLGLFRGEVQYFGDDLQEQGERLKVPHMGWNQVSQIAHPLWTGIEDQTRFYFVHSYRVQATNDEQVKGRCHYGVDFAAAMGQDNVFAVQFHPEKSHNAGLALLKNFLNWDGQA</sequence>
<evidence type="ECO:0000256" key="8">
    <source>
        <dbReference type="ARBA" id="ARBA00047838"/>
    </source>
</evidence>
<dbReference type="Proteomes" id="UP001481413">
    <property type="component" value="Unassembled WGS sequence"/>
</dbReference>
<keyword evidence="5 10" id="KW-0315">Glutamine amidotransferase</keyword>
<feature type="active site" evidence="10">
    <location>
        <position position="192"/>
    </location>
</feature>
<dbReference type="Gene3D" id="3.40.50.880">
    <property type="match status" value="1"/>
</dbReference>
<dbReference type="RefSeq" id="WP_353293570.1">
    <property type="nucleotide sequence ID" value="NZ_BAABWH010000001.1"/>
</dbReference>
<dbReference type="SUPFAM" id="SSF52317">
    <property type="entry name" value="Class I glutamine amidotransferase-like"/>
    <property type="match status" value="1"/>
</dbReference>
<gene>
    <name evidence="10 12" type="primary">hisH</name>
    <name evidence="12" type="ORF">NBRC116585_07630</name>
</gene>
<dbReference type="EC" id="3.5.1.2" evidence="10"/>
<evidence type="ECO:0000256" key="5">
    <source>
        <dbReference type="ARBA" id="ARBA00022962"/>
    </source>
</evidence>
<keyword evidence="2 10" id="KW-0963">Cytoplasm</keyword>
<feature type="active site" description="Nucleophile" evidence="10">
    <location>
        <position position="84"/>
    </location>
</feature>
<dbReference type="PROSITE" id="PS51273">
    <property type="entry name" value="GATASE_TYPE_1"/>
    <property type="match status" value="1"/>
</dbReference>
<evidence type="ECO:0000256" key="10">
    <source>
        <dbReference type="HAMAP-Rule" id="MF_00278"/>
    </source>
</evidence>
<protein>
    <recommendedName>
        <fullName evidence="10">Imidazole glycerol phosphate synthase subunit HisH</fullName>
        <ecNumber evidence="10">4.3.2.10</ecNumber>
    </recommendedName>
    <alternativeName>
        <fullName evidence="10">IGP synthase glutaminase subunit</fullName>
        <ecNumber evidence="10">3.5.1.2</ecNumber>
    </alternativeName>
    <alternativeName>
        <fullName evidence="10">IGP synthase subunit HisH</fullName>
    </alternativeName>
    <alternativeName>
        <fullName evidence="10">ImGP synthase subunit HisH</fullName>
        <shortName evidence="10">IGPS subunit HisH</shortName>
    </alternativeName>
</protein>
<dbReference type="InterPro" id="IPR017926">
    <property type="entry name" value="GATASE"/>
</dbReference>